<feature type="region of interest" description="Disordered" evidence="1">
    <location>
        <begin position="528"/>
        <end position="550"/>
    </location>
</feature>
<evidence type="ECO:0000313" key="3">
    <source>
        <dbReference type="EMBL" id="KAF7162906.1"/>
    </source>
</evidence>
<name>A0A8H6PZK8_9EURO</name>
<feature type="region of interest" description="Disordered" evidence="1">
    <location>
        <begin position="337"/>
        <end position="436"/>
    </location>
</feature>
<evidence type="ECO:0000259" key="2">
    <source>
        <dbReference type="Pfam" id="PF12697"/>
    </source>
</evidence>
<evidence type="ECO:0000256" key="1">
    <source>
        <dbReference type="SAM" id="MobiDB-lite"/>
    </source>
</evidence>
<dbReference type="Proteomes" id="UP000662466">
    <property type="component" value="Unassembled WGS sequence"/>
</dbReference>
<feature type="compositionally biased region" description="Polar residues" evidence="1">
    <location>
        <begin position="419"/>
        <end position="434"/>
    </location>
</feature>
<dbReference type="PANTHER" id="PTHR37017:SF3">
    <property type="entry name" value="AB HYDROLASE-1 DOMAIN-CONTAINING PROTEIN"/>
    <property type="match status" value="1"/>
</dbReference>
<gene>
    <name evidence="3" type="ORF">CNMCM6106_000031</name>
</gene>
<reference evidence="3" key="1">
    <citation type="submission" date="2020-06" db="EMBL/GenBank/DDBJ databases">
        <title>Draft genome sequences of strains closely related to Aspergillus parafelis and Aspergillus hiratsukae.</title>
        <authorList>
            <person name="Dos Santos R.A.C."/>
            <person name="Rivero-Menendez O."/>
            <person name="Steenwyk J.L."/>
            <person name="Mead M.E."/>
            <person name="Goldman G.H."/>
            <person name="Alastruey-Izquierdo A."/>
            <person name="Rokas A."/>
        </authorList>
    </citation>
    <scope>NUCLEOTIDE SEQUENCE</scope>
    <source>
        <strain evidence="3">CNM-CM6106</strain>
    </source>
</reference>
<protein>
    <recommendedName>
        <fullName evidence="2">AB hydrolase-1 domain-containing protein</fullName>
    </recommendedName>
</protein>
<dbReference type="EMBL" id="JACBAF010002221">
    <property type="protein sequence ID" value="KAF7162906.1"/>
    <property type="molecule type" value="Genomic_DNA"/>
</dbReference>
<feature type="domain" description="AB hydrolase-1" evidence="2">
    <location>
        <begin position="7"/>
        <end position="248"/>
    </location>
</feature>
<dbReference type="AlphaFoldDB" id="A0A8H6PZK8"/>
<dbReference type="Gene3D" id="3.40.50.1820">
    <property type="entry name" value="alpha/beta hydrolase"/>
    <property type="match status" value="1"/>
</dbReference>
<feature type="compositionally biased region" description="Basic and acidic residues" evidence="1">
    <location>
        <begin position="375"/>
        <end position="395"/>
    </location>
</feature>
<proteinExistence type="predicted"/>
<evidence type="ECO:0000313" key="4">
    <source>
        <dbReference type="Proteomes" id="UP000662466"/>
    </source>
</evidence>
<organism evidence="3 4">
    <name type="scientific">Aspergillus hiratsukae</name>
    <dbReference type="NCBI Taxonomy" id="1194566"/>
    <lineage>
        <taxon>Eukaryota</taxon>
        <taxon>Fungi</taxon>
        <taxon>Dikarya</taxon>
        <taxon>Ascomycota</taxon>
        <taxon>Pezizomycotina</taxon>
        <taxon>Eurotiomycetes</taxon>
        <taxon>Eurotiomycetidae</taxon>
        <taxon>Eurotiales</taxon>
        <taxon>Aspergillaceae</taxon>
        <taxon>Aspergillus</taxon>
        <taxon>Aspergillus subgen. Fumigati</taxon>
    </lineage>
</organism>
<dbReference type="InterPro" id="IPR000073">
    <property type="entry name" value="AB_hydrolase_1"/>
</dbReference>
<feature type="compositionally biased region" description="Low complexity" evidence="1">
    <location>
        <begin position="364"/>
        <end position="374"/>
    </location>
</feature>
<dbReference type="Pfam" id="PF12697">
    <property type="entry name" value="Abhydrolase_6"/>
    <property type="match status" value="1"/>
</dbReference>
<dbReference type="InterPro" id="IPR052897">
    <property type="entry name" value="Sec-Metab_Biosynth_Hydrolase"/>
</dbReference>
<comment type="caution">
    <text evidence="3">The sequence shown here is derived from an EMBL/GenBank/DDBJ whole genome shotgun (WGS) entry which is preliminary data.</text>
</comment>
<feature type="compositionally biased region" description="Basic and acidic residues" evidence="1">
    <location>
        <begin position="534"/>
        <end position="543"/>
    </location>
</feature>
<dbReference type="InterPro" id="IPR029058">
    <property type="entry name" value="AB_hydrolase_fold"/>
</dbReference>
<dbReference type="PANTHER" id="PTHR37017">
    <property type="entry name" value="AB HYDROLASE-1 DOMAIN-CONTAINING PROTEIN-RELATED"/>
    <property type="match status" value="1"/>
</dbReference>
<dbReference type="SUPFAM" id="SSF53474">
    <property type="entry name" value="alpha/beta-Hydrolases"/>
    <property type="match status" value="1"/>
</dbReference>
<sequence>MADLPTLVFIPGAWHKSTCYDKITKLLQAQHELKCVSITLPSTAGNPAATFKDDIDAAREAISSETTRGRNVVVLAHSYGGMVGNSAIKGFTRPRDATASQSQTPSGYVIGLVLIASGFTLTGLSFMDPLFGRPPPFWRVNSATGYAELVAPPRELFYHDLPPEEAEFWVSQLTTQSLKALFEGGEHAYAGWKDVPAWYIGTIEDRGLPVLVQRMVVGMARGIGGSVEHRELQTSHSPFLSQPDVTARIILEAVEAFTGKQAGNESTISGRGNAITMPKAALLQPFTWFRFGLPLVVGHVVGRSAGVAEQPEPLWGPGARQDAKQIQIKVRRLPAILVPDPLPGPQPPGPKESDYYYHGRSCRNSTTEFTNETSSAEKRAMEGTVRERGELKDLRPPSGDMAAEATSPAPAPEGPGRPKTQNKPNNSATGNTRGKGSIGEILEKIDAKLCHLKEEELKELFGELKTQLISNLATTVRRVEEHVTGGGGDLAHPGRGGKPTWATVARTEIPIAKPVPLRDLREIRVRRANLSPEEAGKPTDEVRGSCQAGT</sequence>
<feature type="compositionally biased region" description="Pro residues" evidence="1">
    <location>
        <begin position="340"/>
        <end position="350"/>
    </location>
</feature>
<accession>A0A8H6PZK8</accession>